<gene>
    <name evidence="4" type="ORF">BBG48_002290</name>
    <name evidence="5" type="ORF">FL857_05220</name>
</gene>
<comment type="caution">
    <text evidence="4">The sequence shown here is derived from an EMBL/GenBank/DDBJ whole genome shotgun (WGS) entry which is preliminary data.</text>
</comment>
<dbReference type="NCBIfam" id="NF001072">
    <property type="entry name" value="PRK00118.2-2"/>
    <property type="match status" value="1"/>
</dbReference>
<dbReference type="InterPro" id="IPR007394">
    <property type="entry name" value="UPF0122"/>
</dbReference>
<reference evidence="4 6" key="1">
    <citation type="journal article" date="2016" name="Genome Announc.">
        <title>Draft Genome Sequence of Criibacterium bergeronii gen. nov., sp. nov., Strain CCRI-22567T, Isolated from a Vaginal Sample from a Woman with Bacterial Vaginosis.</title>
        <authorList>
            <person name="Maheux A.F."/>
            <person name="Berube E."/>
            <person name="Boudreau D.K."/>
            <person name="Raymond F."/>
            <person name="Corbeil J."/>
            <person name="Roy P.H."/>
            <person name="Boissinot M."/>
            <person name="Omar R.F."/>
        </authorList>
    </citation>
    <scope>NUCLEOTIDE SEQUENCE [LARGE SCALE GENOMIC DNA]</scope>
    <source>
        <strain evidence="4 6">CCRI-22567</strain>
    </source>
</reference>
<evidence type="ECO:0000313" key="5">
    <source>
        <dbReference type="EMBL" id="TRW26905.1"/>
    </source>
</evidence>
<evidence type="ECO:0000313" key="7">
    <source>
        <dbReference type="Proteomes" id="UP000319424"/>
    </source>
</evidence>
<proteinExistence type="inferred from homology"/>
<dbReference type="Pfam" id="PF04297">
    <property type="entry name" value="UPF0122"/>
    <property type="match status" value="1"/>
</dbReference>
<dbReference type="EMBL" id="VJXW01000006">
    <property type="protein sequence ID" value="TRW26905.1"/>
    <property type="molecule type" value="Genomic_DNA"/>
</dbReference>
<dbReference type="SUPFAM" id="SSF88659">
    <property type="entry name" value="Sigma3 and sigma4 domains of RNA polymerase sigma factors"/>
    <property type="match status" value="1"/>
</dbReference>
<evidence type="ECO:0000256" key="3">
    <source>
        <dbReference type="HAMAP-Rule" id="MF_00245"/>
    </source>
</evidence>
<dbReference type="HAMAP" id="MF_00245">
    <property type="entry name" value="UPF0122"/>
    <property type="match status" value="1"/>
</dbReference>
<keyword evidence="4" id="KW-0238">DNA-binding</keyword>
<dbReference type="InterPro" id="IPR054831">
    <property type="entry name" value="UPF0122_fam_protein"/>
</dbReference>
<accession>A0A371INA9</accession>
<dbReference type="GO" id="GO:0003677">
    <property type="term" value="F:DNA binding"/>
    <property type="evidence" value="ECO:0007669"/>
    <property type="project" value="UniProtKB-KW"/>
</dbReference>
<evidence type="ECO:0000313" key="6">
    <source>
        <dbReference type="Proteomes" id="UP000093352"/>
    </source>
</evidence>
<dbReference type="STRING" id="1871336.BBG48_07135"/>
<dbReference type="PANTHER" id="PTHR40083:SF1">
    <property type="entry name" value="UPF0122 PROTEIN YLXM"/>
    <property type="match status" value="1"/>
</dbReference>
<dbReference type="Gene3D" id="1.10.10.10">
    <property type="entry name" value="Winged helix-like DNA-binding domain superfamily/Winged helix DNA-binding domain"/>
    <property type="match status" value="1"/>
</dbReference>
<dbReference type="NCBIfam" id="NF045758">
    <property type="entry name" value="YlxM"/>
    <property type="match status" value="1"/>
</dbReference>
<dbReference type="InterPro" id="IPR036388">
    <property type="entry name" value="WH-like_DNA-bd_sf"/>
</dbReference>
<evidence type="ECO:0000313" key="4">
    <source>
        <dbReference type="EMBL" id="RDY21982.1"/>
    </source>
</evidence>
<dbReference type="PANTHER" id="PTHR40083">
    <property type="entry name" value="UPF0122 PROTEIN CBO2450/CLC_2298"/>
    <property type="match status" value="1"/>
</dbReference>
<sequence length="114" mass="13438">MTRVFEMNELLDIYGGLLTEKQISIMNLYYQEDLSLAEISEMMDISRQAVYDSIKKSEKQLSNYDEVLHFKELTENTEKIKERLEEFLDSDTTNLNETQLSQLNDILKLFEKGD</sequence>
<evidence type="ECO:0000256" key="1">
    <source>
        <dbReference type="ARBA" id="ARBA00008720"/>
    </source>
</evidence>
<dbReference type="OrthoDB" id="6392at2"/>
<reference evidence="5 7" key="3">
    <citation type="submission" date="2019-07" db="EMBL/GenBank/DDBJ databases">
        <title>Criibacterium bergeronii gen. nov., sp. nov. isolated from human clinical samples.</title>
        <authorList>
            <person name="Maheux A.F."/>
            <person name="Boudreau D.K."/>
            <person name="Berube E."/>
            <person name="Brodeur S."/>
            <person name="Bernard K.A."/>
            <person name="Abed J.Y."/>
            <person name="Ducrey E."/>
            <person name="Guay E.F."/>
            <person name="Raymond F."/>
            <person name="Corbeil J."/>
            <person name="Domingo M.-C."/>
            <person name="Roy P.H."/>
            <person name="Boissinot M."/>
            <person name="Tocheva E.I."/>
            <person name="Omar R.F."/>
        </authorList>
    </citation>
    <scope>NUCLEOTIDE SEQUENCE [LARGE SCALE GENOMIC DNA]</scope>
    <source>
        <strain evidence="5 7">CCRI-24246</strain>
    </source>
</reference>
<comment type="function">
    <text evidence="2 3">Might take part in the signal recognition particle (SRP) pathway. This is inferred from the conservation of its genetic proximity to ftsY/ffh. May be a regulatory protein.</text>
</comment>
<name>A0A371INA9_9FIRM</name>
<keyword evidence="6" id="KW-1185">Reference proteome</keyword>
<dbReference type="AlphaFoldDB" id="A0A371INA9"/>
<organism evidence="4 6">
    <name type="scientific">Criibacterium bergeronii</name>
    <dbReference type="NCBI Taxonomy" id="1871336"/>
    <lineage>
        <taxon>Bacteria</taxon>
        <taxon>Bacillati</taxon>
        <taxon>Bacillota</taxon>
        <taxon>Clostridia</taxon>
        <taxon>Peptostreptococcales</taxon>
        <taxon>Filifactoraceae</taxon>
        <taxon>Criibacterium</taxon>
    </lineage>
</organism>
<dbReference type="Proteomes" id="UP000319424">
    <property type="component" value="Unassembled WGS sequence"/>
</dbReference>
<protein>
    <recommendedName>
        <fullName evidence="3">UPF0122 protein BBG48_002290</fullName>
    </recommendedName>
</protein>
<dbReference type="Proteomes" id="UP000093352">
    <property type="component" value="Unassembled WGS sequence"/>
</dbReference>
<dbReference type="InterPro" id="IPR013324">
    <property type="entry name" value="RNA_pol_sigma_r3/r4-like"/>
</dbReference>
<reference evidence="4" key="2">
    <citation type="submission" date="2018-07" db="EMBL/GenBank/DDBJ databases">
        <authorList>
            <person name="Quirk P.G."/>
            <person name="Krulwich T.A."/>
        </authorList>
    </citation>
    <scope>NUCLEOTIDE SEQUENCE</scope>
    <source>
        <strain evidence="4">CCRI-22567</strain>
    </source>
</reference>
<dbReference type="EMBL" id="MBEW02000003">
    <property type="protein sequence ID" value="RDY21982.1"/>
    <property type="molecule type" value="Genomic_DNA"/>
</dbReference>
<evidence type="ECO:0000256" key="2">
    <source>
        <dbReference type="ARBA" id="ARBA00024764"/>
    </source>
</evidence>
<comment type="similarity">
    <text evidence="1 3">Belongs to the UPF0122 family.</text>
</comment>